<keyword evidence="2" id="KW-1185">Reference proteome</keyword>
<evidence type="ECO:0000313" key="2">
    <source>
        <dbReference type="Proteomes" id="UP000625711"/>
    </source>
</evidence>
<dbReference type="AlphaFoldDB" id="A0A834M1Q4"/>
<dbReference type="Proteomes" id="UP000625711">
    <property type="component" value="Unassembled WGS sequence"/>
</dbReference>
<sequence length="100" mass="11420">MSGHYAVLQLSSNYHLAPSETNFVLTNWKAAHKQQTSVDEEDFLHSRQNGKKSDNVINNDLINSFQATGIVRIDPYSTNKKKYKKLKANDGAWQNCYSKQ</sequence>
<comment type="caution">
    <text evidence="1">The sequence shown here is derived from an EMBL/GenBank/DDBJ whole genome shotgun (WGS) entry which is preliminary data.</text>
</comment>
<accession>A0A834M1Q4</accession>
<evidence type="ECO:0000313" key="1">
    <source>
        <dbReference type="EMBL" id="KAF7268676.1"/>
    </source>
</evidence>
<dbReference type="EMBL" id="JAACXV010014309">
    <property type="protein sequence ID" value="KAF7268676.1"/>
    <property type="molecule type" value="Genomic_DNA"/>
</dbReference>
<organism evidence="1 2">
    <name type="scientific">Rhynchophorus ferrugineus</name>
    <name type="common">Red palm weevil</name>
    <name type="synonym">Curculio ferrugineus</name>
    <dbReference type="NCBI Taxonomy" id="354439"/>
    <lineage>
        <taxon>Eukaryota</taxon>
        <taxon>Metazoa</taxon>
        <taxon>Ecdysozoa</taxon>
        <taxon>Arthropoda</taxon>
        <taxon>Hexapoda</taxon>
        <taxon>Insecta</taxon>
        <taxon>Pterygota</taxon>
        <taxon>Neoptera</taxon>
        <taxon>Endopterygota</taxon>
        <taxon>Coleoptera</taxon>
        <taxon>Polyphaga</taxon>
        <taxon>Cucujiformia</taxon>
        <taxon>Curculionidae</taxon>
        <taxon>Dryophthorinae</taxon>
        <taxon>Rhynchophorus</taxon>
    </lineage>
</organism>
<protein>
    <submittedName>
        <fullName evidence="1">Uncharacterized protein</fullName>
    </submittedName>
</protein>
<name>A0A834M1Q4_RHYFE</name>
<proteinExistence type="predicted"/>
<gene>
    <name evidence="1" type="ORF">GWI33_018230</name>
</gene>
<reference evidence="1" key="1">
    <citation type="submission" date="2020-08" db="EMBL/GenBank/DDBJ databases">
        <title>Genome sequencing and assembly of the red palm weevil Rhynchophorus ferrugineus.</title>
        <authorList>
            <person name="Dias G.B."/>
            <person name="Bergman C.M."/>
            <person name="Manee M."/>
        </authorList>
    </citation>
    <scope>NUCLEOTIDE SEQUENCE</scope>
    <source>
        <strain evidence="1">AA-2017</strain>
        <tissue evidence="1">Whole larva</tissue>
    </source>
</reference>